<feature type="transmembrane region" description="Helical" evidence="12">
    <location>
        <begin position="412"/>
        <end position="430"/>
    </location>
</feature>
<keyword evidence="8" id="KW-0406">Ion transport</keyword>
<feature type="transmembrane region" description="Helical" evidence="12">
    <location>
        <begin position="274"/>
        <end position="299"/>
    </location>
</feature>
<dbReference type="GO" id="GO:0015293">
    <property type="term" value="F:symporter activity"/>
    <property type="evidence" value="ECO:0007669"/>
    <property type="project" value="TreeGrafter"/>
</dbReference>
<feature type="transmembrane region" description="Helical" evidence="12">
    <location>
        <begin position="181"/>
        <end position="200"/>
    </location>
</feature>
<protein>
    <submittedName>
        <fullName evidence="13">Sodium-coupled monocarboxylate transporter 1</fullName>
    </submittedName>
</protein>
<evidence type="ECO:0000256" key="8">
    <source>
        <dbReference type="ARBA" id="ARBA00023065"/>
    </source>
</evidence>
<dbReference type="PANTHER" id="PTHR42985">
    <property type="entry name" value="SODIUM-COUPLED MONOCARBOXYLATE TRANSPORTER"/>
    <property type="match status" value="1"/>
</dbReference>
<reference evidence="13 14" key="1">
    <citation type="journal article" date="2017" name="Nat. Ecol. Evol.">
        <title>Scallop genome provides insights into evolution of bilaterian karyotype and development.</title>
        <authorList>
            <person name="Wang S."/>
            <person name="Zhang J."/>
            <person name="Jiao W."/>
            <person name="Li J."/>
            <person name="Xun X."/>
            <person name="Sun Y."/>
            <person name="Guo X."/>
            <person name="Huan P."/>
            <person name="Dong B."/>
            <person name="Zhang L."/>
            <person name="Hu X."/>
            <person name="Sun X."/>
            <person name="Wang J."/>
            <person name="Zhao C."/>
            <person name="Wang Y."/>
            <person name="Wang D."/>
            <person name="Huang X."/>
            <person name="Wang R."/>
            <person name="Lv J."/>
            <person name="Li Y."/>
            <person name="Zhang Z."/>
            <person name="Liu B."/>
            <person name="Lu W."/>
            <person name="Hui Y."/>
            <person name="Liang J."/>
            <person name="Zhou Z."/>
            <person name="Hou R."/>
            <person name="Li X."/>
            <person name="Liu Y."/>
            <person name="Li H."/>
            <person name="Ning X."/>
            <person name="Lin Y."/>
            <person name="Zhao L."/>
            <person name="Xing Q."/>
            <person name="Dou J."/>
            <person name="Li Y."/>
            <person name="Mao J."/>
            <person name="Guo H."/>
            <person name="Dou H."/>
            <person name="Li T."/>
            <person name="Mu C."/>
            <person name="Jiang W."/>
            <person name="Fu Q."/>
            <person name="Fu X."/>
            <person name="Miao Y."/>
            <person name="Liu J."/>
            <person name="Yu Q."/>
            <person name="Li R."/>
            <person name="Liao H."/>
            <person name="Li X."/>
            <person name="Kong Y."/>
            <person name="Jiang Z."/>
            <person name="Chourrout D."/>
            <person name="Li R."/>
            <person name="Bao Z."/>
        </authorList>
    </citation>
    <scope>NUCLEOTIDE SEQUENCE [LARGE SCALE GENOMIC DNA]</scope>
    <source>
        <strain evidence="13 14">PY_sf001</strain>
    </source>
</reference>
<dbReference type="PANTHER" id="PTHR42985:SF40">
    <property type="entry name" value="LD47995P-RELATED"/>
    <property type="match status" value="1"/>
</dbReference>
<organism evidence="13 14">
    <name type="scientific">Mizuhopecten yessoensis</name>
    <name type="common">Japanese scallop</name>
    <name type="synonym">Patinopecten yessoensis</name>
    <dbReference type="NCBI Taxonomy" id="6573"/>
    <lineage>
        <taxon>Eukaryota</taxon>
        <taxon>Metazoa</taxon>
        <taxon>Spiralia</taxon>
        <taxon>Lophotrochozoa</taxon>
        <taxon>Mollusca</taxon>
        <taxon>Bivalvia</taxon>
        <taxon>Autobranchia</taxon>
        <taxon>Pteriomorphia</taxon>
        <taxon>Pectinida</taxon>
        <taxon>Pectinoidea</taxon>
        <taxon>Pectinidae</taxon>
        <taxon>Mizuhopecten</taxon>
    </lineage>
</organism>
<dbReference type="OrthoDB" id="6152138at2759"/>
<evidence type="ECO:0000256" key="9">
    <source>
        <dbReference type="ARBA" id="ARBA00023136"/>
    </source>
</evidence>
<dbReference type="InterPro" id="IPR051163">
    <property type="entry name" value="Sodium:Solute_Symporter_SSF"/>
</dbReference>
<feature type="transmembrane region" description="Helical" evidence="12">
    <location>
        <begin position="77"/>
        <end position="100"/>
    </location>
</feature>
<comment type="subcellular location">
    <subcellularLocation>
        <location evidence="1">Cell membrane</location>
        <topology evidence="1">Multi-pass membrane protein</topology>
    </subcellularLocation>
</comment>
<comment type="similarity">
    <text evidence="2 11">Belongs to the sodium:solute symporter (SSF) (TC 2.A.21) family.</text>
</comment>
<evidence type="ECO:0000256" key="1">
    <source>
        <dbReference type="ARBA" id="ARBA00004651"/>
    </source>
</evidence>
<feature type="transmembrane region" description="Helical" evidence="12">
    <location>
        <begin position="155"/>
        <end position="174"/>
    </location>
</feature>
<dbReference type="InterPro" id="IPR038377">
    <property type="entry name" value="Na/Glc_symporter_sf"/>
</dbReference>
<evidence type="ECO:0000256" key="5">
    <source>
        <dbReference type="ARBA" id="ARBA00022692"/>
    </source>
</evidence>
<dbReference type="PROSITE" id="PS50283">
    <property type="entry name" value="NA_SOLUT_SYMP_3"/>
    <property type="match status" value="1"/>
</dbReference>
<accession>A0A210QUF3</accession>
<name>A0A210QUF3_MIZYE</name>
<feature type="transmembrane region" description="Helical" evidence="12">
    <location>
        <begin position="380"/>
        <end position="400"/>
    </location>
</feature>
<dbReference type="Pfam" id="PF00474">
    <property type="entry name" value="SSF"/>
    <property type="match status" value="1"/>
</dbReference>
<dbReference type="NCBIfam" id="TIGR00813">
    <property type="entry name" value="sss"/>
    <property type="match status" value="1"/>
</dbReference>
<keyword evidence="7" id="KW-0915">Sodium</keyword>
<sequence>MAFLKWEDYVIFAITLFLSLGIGLFYSLRGTKQRTARQFILGDGNMWTLPVALSLMVSNESGVMMLGVPAEVYMYGMQWYMASIAGFFSHLVTLHLLIPAQRELPITSMNQYFELRYNSRGLRLFATIISLLSSANYLGSVVFVPAITLEMVTGIPMWISIVTLTVVVLIYTILGGFTAVIWTDVFQAVLMFVGMFAILIKGTIEAGGVKNTWTIIWEKGRINLLDFNPDPTIRQSFWSLFVGGLINGLRLQFAQPTFQRVKATPTLSTAKCMFLLASIMFLVISGLAVMEGAIMFAYYHAKGCDPLEDNQVRNQNQLIAVMVRDIFQDTPCLPGLFLAALFSASLSTMSSVLSAMSAIFLEDIVKPHTKPMSDKQAIRIAQLSVLGFGGLAIAIAFGISGIEGPVSRILDITEACLSGTVGGLFLLGWFVPIANSVGGLAGGVVSFVVVGWISFGKLISKGVRVSPQLEPASTENCPVFNFSSATSYENTSALWNDFTYTTEAAPTSLDSGQQGLDVLYSLSYKWLTPVGICLVLIVGSLVSLLQDHKPVHPSLVVPVCDYLCVCFPESIRRIFRCGVKYPKANEGSAEDSVTAELTVQVCSAPEHMPLDQGNQNSVW</sequence>
<evidence type="ECO:0000313" key="14">
    <source>
        <dbReference type="Proteomes" id="UP000242188"/>
    </source>
</evidence>
<feature type="transmembrane region" description="Helical" evidence="12">
    <location>
        <begin position="437"/>
        <end position="455"/>
    </location>
</feature>
<keyword evidence="14" id="KW-1185">Reference proteome</keyword>
<dbReference type="Gene3D" id="1.20.1730.10">
    <property type="entry name" value="Sodium/glucose cotransporter"/>
    <property type="match status" value="1"/>
</dbReference>
<evidence type="ECO:0000256" key="3">
    <source>
        <dbReference type="ARBA" id="ARBA00022448"/>
    </source>
</evidence>
<feature type="transmembrane region" description="Helical" evidence="12">
    <location>
        <begin position="236"/>
        <end position="253"/>
    </location>
</feature>
<feature type="transmembrane region" description="Helical" evidence="12">
    <location>
        <begin position="526"/>
        <end position="545"/>
    </location>
</feature>
<dbReference type="GO" id="GO:0006814">
    <property type="term" value="P:sodium ion transport"/>
    <property type="evidence" value="ECO:0007669"/>
    <property type="project" value="UniProtKB-KW"/>
</dbReference>
<keyword evidence="3" id="KW-0813">Transport</keyword>
<dbReference type="Proteomes" id="UP000242188">
    <property type="component" value="Unassembled WGS sequence"/>
</dbReference>
<keyword evidence="6 12" id="KW-1133">Transmembrane helix</keyword>
<feature type="transmembrane region" description="Helical" evidence="12">
    <location>
        <begin position="121"/>
        <end position="143"/>
    </location>
</feature>
<dbReference type="EMBL" id="NEDP02001821">
    <property type="protein sequence ID" value="OWF52336.1"/>
    <property type="molecule type" value="Genomic_DNA"/>
</dbReference>
<evidence type="ECO:0000256" key="6">
    <source>
        <dbReference type="ARBA" id="ARBA00022989"/>
    </source>
</evidence>
<dbReference type="GO" id="GO:0005886">
    <property type="term" value="C:plasma membrane"/>
    <property type="evidence" value="ECO:0007669"/>
    <property type="project" value="UniProtKB-SubCell"/>
</dbReference>
<keyword evidence="5 12" id="KW-0812">Transmembrane</keyword>
<keyword evidence="10" id="KW-0739">Sodium transport</keyword>
<evidence type="ECO:0000256" key="2">
    <source>
        <dbReference type="ARBA" id="ARBA00006434"/>
    </source>
</evidence>
<comment type="caution">
    <text evidence="13">The sequence shown here is derived from an EMBL/GenBank/DDBJ whole genome shotgun (WGS) entry which is preliminary data.</text>
</comment>
<evidence type="ECO:0000256" key="11">
    <source>
        <dbReference type="RuleBase" id="RU362091"/>
    </source>
</evidence>
<evidence type="ECO:0000256" key="12">
    <source>
        <dbReference type="SAM" id="Phobius"/>
    </source>
</evidence>
<evidence type="ECO:0000256" key="10">
    <source>
        <dbReference type="ARBA" id="ARBA00023201"/>
    </source>
</evidence>
<dbReference type="InterPro" id="IPR001734">
    <property type="entry name" value="Na/solute_symporter"/>
</dbReference>
<dbReference type="AlphaFoldDB" id="A0A210QUF3"/>
<keyword evidence="4" id="KW-1003">Cell membrane</keyword>
<proteinExistence type="inferred from homology"/>
<feature type="transmembrane region" description="Helical" evidence="12">
    <location>
        <begin position="336"/>
        <end position="360"/>
    </location>
</feature>
<gene>
    <name evidence="13" type="ORF">KP79_PYT20198</name>
</gene>
<evidence type="ECO:0000256" key="7">
    <source>
        <dbReference type="ARBA" id="ARBA00023053"/>
    </source>
</evidence>
<evidence type="ECO:0000313" key="13">
    <source>
        <dbReference type="EMBL" id="OWF52336.1"/>
    </source>
</evidence>
<evidence type="ECO:0000256" key="4">
    <source>
        <dbReference type="ARBA" id="ARBA00022475"/>
    </source>
</evidence>
<keyword evidence="9 12" id="KW-0472">Membrane</keyword>
<feature type="transmembrane region" description="Helical" evidence="12">
    <location>
        <begin position="6"/>
        <end position="27"/>
    </location>
</feature>